<dbReference type="InterPro" id="IPR045161">
    <property type="entry name" value="Utp18"/>
</dbReference>
<dbReference type="InterPro" id="IPR001680">
    <property type="entry name" value="WD40_rpt"/>
</dbReference>
<keyword evidence="4" id="KW-0677">Repeat</keyword>
<organism evidence="8 9">
    <name type="scientific">Calocera cornea HHB12733</name>
    <dbReference type="NCBI Taxonomy" id="1353952"/>
    <lineage>
        <taxon>Eukaryota</taxon>
        <taxon>Fungi</taxon>
        <taxon>Dikarya</taxon>
        <taxon>Basidiomycota</taxon>
        <taxon>Agaricomycotina</taxon>
        <taxon>Dacrymycetes</taxon>
        <taxon>Dacrymycetales</taxon>
        <taxon>Dacrymycetaceae</taxon>
        <taxon>Calocera</taxon>
    </lineage>
</organism>
<dbReference type="PANTHER" id="PTHR18359">
    <property type="entry name" value="WD-REPEAT PROTEIN-RELATED"/>
    <property type="match status" value="1"/>
</dbReference>
<proteinExistence type="inferred from homology"/>
<dbReference type="OrthoDB" id="1935146at2759"/>
<protein>
    <submittedName>
        <fullName evidence="8">WD40 repeat-like protein</fullName>
    </submittedName>
</protein>
<dbReference type="GO" id="GO:0034388">
    <property type="term" value="C:Pwp2p-containing subcomplex of 90S preribosome"/>
    <property type="evidence" value="ECO:0007669"/>
    <property type="project" value="TreeGrafter"/>
</dbReference>
<dbReference type="STRING" id="1353952.A0A165JFT3"/>
<evidence type="ECO:0000256" key="7">
    <source>
        <dbReference type="SAM" id="MobiDB-lite"/>
    </source>
</evidence>
<dbReference type="Gene3D" id="2.130.10.10">
    <property type="entry name" value="YVTN repeat-like/Quinoprotein amine dehydrogenase"/>
    <property type="match status" value="1"/>
</dbReference>
<keyword evidence="2" id="KW-0698">rRNA processing</keyword>
<dbReference type="InterPro" id="IPR015943">
    <property type="entry name" value="WD40/YVTN_repeat-like_dom_sf"/>
</dbReference>
<dbReference type="FunCoup" id="A0A165JFT3">
    <property type="interactions" value="661"/>
</dbReference>
<comment type="similarity">
    <text evidence="6">Belongs to the WD repeat UTP18 family.</text>
</comment>
<evidence type="ECO:0000313" key="8">
    <source>
        <dbReference type="EMBL" id="KZT61781.1"/>
    </source>
</evidence>
<sequence length="652" mass="69698">MARTKKRPRASSPVPAAFPSSSTSQPTRNLDPEHTAAPAPTSPSAPPTKKPRRKRTKHAHLSTSAPAAGGELLFSEEARRRLEDEGAKDEEERRLEEMLFGRRRKPRGKPDGMELAGGDDEARESGLGHLEDADLFFVDDAAEALDLPPVDIEASMEDAFLELPGSGDEAFEEFGGFSASNSDHTDADTAEDSLAVAPPTVAAHPLSSSAKKKPAWTDPSDATLNISLSTSNRLRKLRTSADEDTVSGREYELRLRRQFESLVPAPEWAKSSKRSVRLAGDGADGAGDVEEGLEDLLHDTGSLVQSSSSRALPPSELLVTRLADANLASPSPGGISSTSFHPTLPVLLTAGTKDRRLKLFSIDGAHNPLLASLHLPSLPITKAVFNPQGTSVFLAGPRPYYYTYDLQTGAVAQSPRGLWGSKGAQNPEEGERSLEISSFSPDGATLAVGGRRGNVYLLDCRAGGASGQVTGSVKLNAGVKALAWAPGGKELVALGEDAEVYLFDVGARRCVRRWRDEGAFGASALELSADGQRLALGASTGVVSLYDASALLYGKLEQGNPRVVKSVMNLTTRITALRFNHTTEILCLASKERKDQMRMMHVPSNTVFFNWPTSGTPLGHVTAVDFSAGSEYAAIANSKGKVLLYQLRHYAH</sequence>
<keyword evidence="3" id="KW-0853">WD repeat</keyword>
<dbReference type="GO" id="GO:0006364">
    <property type="term" value="P:rRNA processing"/>
    <property type="evidence" value="ECO:0007669"/>
    <property type="project" value="UniProtKB-KW"/>
</dbReference>
<dbReference type="AlphaFoldDB" id="A0A165JFT3"/>
<evidence type="ECO:0000256" key="2">
    <source>
        <dbReference type="ARBA" id="ARBA00022552"/>
    </source>
</evidence>
<name>A0A165JFT3_9BASI</name>
<gene>
    <name evidence="8" type="ORF">CALCODRAFT_463560</name>
</gene>
<dbReference type="InterPro" id="IPR036322">
    <property type="entry name" value="WD40_repeat_dom_sf"/>
</dbReference>
<feature type="compositionally biased region" description="Basic residues" evidence="7">
    <location>
        <begin position="49"/>
        <end position="60"/>
    </location>
</feature>
<feature type="compositionally biased region" description="Basic and acidic residues" evidence="7">
    <location>
        <begin position="76"/>
        <end position="100"/>
    </location>
</feature>
<dbReference type="SUPFAM" id="SSF50978">
    <property type="entry name" value="WD40 repeat-like"/>
    <property type="match status" value="1"/>
</dbReference>
<evidence type="ECO:0000256" key="6">
    <source>
        <dbReference type="ARBA" id="ARBA00025767"/>
    </source>
</evidence>
<evidence type="ECO:0000256" key="5">
    <source>
        <dbReference type="ARBA" id="ARBA00023242"/>
    </source>
</evidence>
<dbReference type="InParanoid" id="A0A165JFT3"/>
<evidence type="ECO:0000256" key="1">
    <source>
        <dbReference type="ARBA" id="ARBA00004604"/>
    </source>
</evidence>
<comment type="subcellular location">
    <subcellularLocation>
        <location evidence="1">Nucleus</location>
        <location evidence="1">Nucleolus</location>
    </subcellularLocation>
</comment>
<feature type="compositionally biased region" description="Low complexity" evidence="7">
    <location>
        <begin position="10"/>
        <end position="24"/>
    </location>
</feature>
<reference evidence="8 9" key="1">
    <citation type="journal article" date="2016" name="Mol. Biol. Evol.">
        <title>Comparative Genomics of Early-Diverging Mushroom-Forming Fungi Provides Insights into the Origins of Lignocellulose Decay Capabilities.</title>
        <authorList>
            <person name="Nagy L.G."/>
            <person name="Riley R."/>
            <person name="Tritt A."/>
            <person name="Adam C."/>
            <person name="Daum C."/>
            <person name="Floudas D."/>
            <person name="Sun H."/>
            <person name="Yadav J.S."/>
            <person name="Pangilinan J."/>
            <person name="Larsson K.H."/>
            <person name="Matsuura K."/>
            <person name="Barry K."/>
            <person name="Labutti K."/>
            <person name="Kuo R."/>
            <person name="Ohm R.A."/>
            <person name="Bhattacharya S.S."/>
            <person name="Shirouzu T."/>
            <person name="Yoshinaga Y."/>
            <person name="Martin F.M."/>
            <person name="Grigoriev I.V."/>
            <person name="Hibbett D.S."/>
        </authorList>
    </citation>
    <scope>NUCLEOTIDE SEQUENCE [LARGE SCALE GENOMIC DNA]</scope>
    <source>
        <strain evidence="8 9">HHB12733</strain>
    </source>
</reference>
<dbReference type="PANTHER" id="PTHR18359:SF0">
    <property type="entry name" value="U3 SMALL NUCLEOLAR RNA-ASSOCIATED PROTEIN 18 HOMOLOG"/>
    <property type="match status" value="1"/>
</dbReference>
<keyword evidence="9" id="KW-1185">Reference proteome</keyword>
<accession>A0A165JFT3</accession>
<dbReference type="GO" id="GO:0032040">
    <property type="term" value="C:small-subunit processome"/>
    <property type="evidence" value="ECO:0007669"/>
    <property type="project" value="TreeGrafter"/>
</dbReference>
<dbReference type="EMBL" id="KV423920">
    <property type="protein sequence ID" value="KZT61781.1"/>
    <property type="molecule type" value="Genomic_DNA"/>
</dbReference>
<evidence type="ECO:0000313" key="9">
    <source>
        <dbReference type="Proteomes" id="UP000076842"/>
    </source>
</evidence>
<dbReference type="SMART" id="SM00320">
    <property type="entry name" value="WD40"/>
    <property type="match status" value="5"/>
</dbReference>
<evidence type="ECO:0000256" key="4">
    <source>
        <dbReference type="ARBA" id="ARBA00022737"/>
    </source>
</evidence>
<feature type="region of interest" description="Disordered" evidence="7">
    <location>
        <begin position="1"/>
        <end position="125"/>
    </location>
</feature>
<keyword evidence="5" id="KW-0539">Nucleus</keyword>
<dbReference type="Proteomes" id="UP000076842">
    <property type="component" value="Unassembled WGS sequence"/>
</dbReference>
<evidence type="ECO:0000256" key="3">
    <source>
        <dbReference type="ARBA" id="ARBA00022574"/>
    </source>
</evidence>